<feature type="region of interest" description="Disordered" evidence="1">
    <location>
        <begin position="352"/>
        <end position="396"/>
    </location>
</feature>
<reference evidence="3 4" key="1">
    <citation type="submission" date="2010-10" db="EMBL/GenBank/DDBJ databases">
        <title>Complete sequence of Frankia sp. EuI1c.</title>
        <authorList>
            <consortium name="US DOE Joint Genome Institute"/>
            <person name="Lucas S."/>
            <person name="Copeland A."/>
            <person name="Lapidus A."/>
            <person name="Cheng J.-F."/>
            <person name="Bruce D."/>
            <person name="Goodwin L."/>
            <person name="Pitluck S."/>
            <person name="Chertkov O."/>
            <person name="Detter J.C."/>
            <person name="Han C."/>
            <person name="Tapia R."/>
            <person name="Land M."/>
            <person name="Hauser L."/>
            <person name="Jeffries C."/>
            <person name="Kyrpides N."/>
            <person name="Ivanova N."/>
            <person name="Mikhailova N."/>
            <person name="Beauchemin N."/>
            <person name="Sen A."/>
            <person name="Sur S.A."/>
            <person name="Gtari M."/>
            <person name="Wall L."/>
            <person name="Tisa L."/>
            <person name="Woyke T."/>
        </authorList>
    </citation>
    <scope>NUCLEOTIDE SEQUENCE [LARGE SCALE GENOMIC DNA]</scope>
    <source>
        <strain evidence="4">DSM 45817 / CECT 9037 / EuI1c</strain>
    </source>
</reference>
<proteinExistence type="predicted"/>
<feature type="compositionally biased region" description="Pro residues" evidence="1">
    <location>
        <begin position="84"/>
        <end position="97"/>
    </location>
</feature>
<keyword evidence="2" id="KW-0472">Membrane</keyword>
<evidence type="ECO:0000256" key="2">
    <source>
        <dbReference type="SAM" id="Phobius"/>
    </source>
</evidence>
<dbReference type="HOGENOM" id="CLU_592836_0_0_11"/>
<dbReference type="STRING" id="298654.FraEuI1c_4896"/>
<keyword evidence="2" id="KW-0812">Transmembrane</keyword>
<accession>E3J1S8</accession>
<dbReference type="Proteomes" id="UP000002484">
    <property type="component" value="Chromosome"/>
</dbReference>
<organism evidence="3 4">
    <name type="scientific">Pseudofrankia inefficax (strain DSM 45817 / CECT 9037 / DDB 130130 / EuI1c)</name>
    <name type="common">Frankia inefficax</name>
    <dbReference type="NCBI Taxonomy" id="298654"/>
    <lineage>
        <taxon>Bacteria</taxon>
        <taxon>Bacillati</taxon>
        <taxon>Actinomycetota</taxon>
        <taxon>Actinomycetes</taxon>
        <taxon>Frankiales</taxon>
        <taxon>Frankiaceae</taxon>
        <taxon>Pseudofrankia</taxon>
    </lineage>
</organism>
<name>E3J1S8_PSEI1</name>
<keyword evidence="4" id="KW-1185">Reference proteome</keyword>
<evidence type="ECO:0000313" key="4">
    <source>
        <dbReference type="Proteomes" id="UP000002484"/>
    </source>
</evidence>
<dbReference type="AlphaFoldDB" id="E3J1S8"/>
<dbReference type="EMBL" id="CP002299">
    <property type="protein sequence ID" value="ADP82886.1"/>
    <property type="molecule type" value="Genomic_DNA"/>
</dbReference>
<gene>
    <name evidence="3" type="ordered locus">FraEuI1c_4896</name>
</gene>
<dbReference type="KEGG" id="fri:FraEuI1c_4896"/>
<feature type="region of interest" description="Disordered" evidence="1">
    <location>
        <begin position="175"/>
        <end position="212"/>
    </location>
</feature>
<protein>
    <submittedName>
        <fullName evidence="3">Uncharacterized protein</fullName>
    </submittedName>
</protein>
<dbReference type="InParanoid" id="E3J1S8"/>
<feature type="region of interest" description="Disordered" evidence="1">
    <location>
        <begin position="77"/>
        <end position="98"/>
    </location>
</feature>
<evidence type="ECO:0000256" key="1">
    <source>
        <dbReference type="SAM" id="MobiDB-lite"/>
    </source>
</evidence>
<keyword evidence="2" id="KW-1133">Transmembrane helix</keyword>
<feature type="transmembrane region" description="Helical" evidence="2">
    <location>
        <begin position="43"/>
        <end position="64"/>
    </location>
</feature>
<dbReference type="OrthoDB" id="3680186at2"/>
<dbReference type="RefSeq" id="WP_013426004.1">
    <property type="nucleotide sequence ID" value="NC_014666.1"/>
</dbReference>
<sequence>MNETNDLARLLRAAATDMPDNPFRAEEVRTRAGLHRRRQRRTVLVAGLAAVAAGAVAVVFGLGLGDDTGPTTIVPAKTSTATPPSAPPTTTPPAPPPRDGRVHLFGGVSLIPPKGWTVSASGDSGDMQVCLVPPVSQYAGLPCDGGIELQSGSVVGQEGAPFQAHQPWGWYQGSGQAPCPTPPADGTNGAVNEIWPGAAPTSGDPESPGGPSLVEQGAWTVNGYTGAYDKWAAHCDNGFTFYPRSWYLPDVPFQVLDPIGHPDADAQLLATIKVGSDESRRMFFDGGVSLIPPKGWTVLWAVLRLPGGTLAPHGRWACLVPGTAFADRSDASCSGILIEVGTVTGRAGQPFQAHQDDGWSADAGPVGCPRRPPNANSDGSDPVVSGAPGDTRTDVRAPIQQGPRTLAGQTATYDMWVAHCADDGYTFYPRSWYLPRIPFRVLDYGGNPTVTDALLASIKIS</sequence>
<evidence type="ECO:0000313" key="3">
    <source>
        <dbReference type="EMBL" id="ADP82886.1"/>
    </source>
</evidence>